<evidence type="ECO:0000313" key="1">
    <source>
        <dbReference type="EMBL" id="EGO27284.1"/>
    </source>
</evidence>
<dbReference type="GeneID" id="18810967"/>
<proteinExistence type="predicted"/>
<name>F8NLY0_SERL9</name>
<dbReference type="OrthoDB" id="5522061at2759"/>
<dbReference type="RefSeq" id="XP_007315375.1">
    <property type="nucleotide sequence ID" value="XM_007315313.1"/>
</dbReference>
<protein>
    <submittedName>
        <fullName evidence="1">Uncharacterized protein</fullName>
    </submittedName>
</protein>
<organism evidence="2">
    <name type="scientific">Serpula lacrymans var. lacrymans (strain S7.9)</name>
    <name type="common">Dry rot fungus</name>
    <dbReference type="NCBI Taxonomy" id="578457"/>
    <lineage>
        <taxon>Eukaryota</taxon>
        <taxon>Fungi</taxon>
        <taxon>Dikarya</taxon>
        <taxon>Basidiomycota</taxon>
        <taxon>Agaricomycotina</taxon>
        <taxon>Agaricomycetes</taxon>
        <taxon>Agaricomycetidae</taxon>
        <taxon>Boletales</taxon>
        <taxon>Coniophorineae</taxon>
        <taxon>Serpulaceae</taxon>
        <taxon>Serpula</taxon>
    </lineage>
</organism>
<dbReference type="AlphaFoldDB" id="F8NLY0"/>
<sequence>MSQRYLKPIAQAAVFLRTSKRGFKNSVRVANTEFDDCGIPRKPTWSVKELLSSYPTPSITPATFKRLHELSALLPPEEGTEKHDVLKKELEELIRMVEAVKLIEVEDTGEQGGAIPDGRVWAEGTGIPLTQSPPGKQPVEGRELLSYAARVSDDGLYVVDTDRSR</sequence>
<dbReference type="HOGENOM" id="CLU_108161_0_0_1"/>
<dbReference type="EMBL" id="GL945431">
    <property type="protein sequence ID" value="EGO27284.1"/>
    <property type="molecule type" value="Genomic_DNA"/>
</dbReference>
<evidence type="ECO:0000313" key="2">
    <source>
        <dbReference type="Proteomes" id="UP000008064"/>
    </source>
</evidence>
<accession>F8NLY0</accession>
<dbReference type="KEGG" id="sla:SERLADRAFT_381833"/>
<gene>
    <name evidence="1" type="ORF">SERLADRAFT_381833</name>
</gene>
<dbReference type="Proteomes" id="UP000008064">
    <property type="component" value="Unassembled WGS sequence"/>
</dbReference>
<reference evidence="2" key="1">
    <citation type="journal article" date="2011" name="Science">
        <title>The plant cell wall-decomposing machinery underlies the functional diversity of forest fungi.</title>
        <authorList>
            <person name="Eastwood D.C."/>
            <person name="Floudas D."/>
            <person name="Binder M."/>
            <person name="Majcherczyk A."/>
            <person name="Schneider P."/>
            <person name="Aerts A."/>
            <person name="Asiegbu F.O."/>
            <person name="Baker S.E."/>
            <person name="Barry K."/>
            <person name="Bendiksby M."/>
            <person name="Blumentritt M."/>
            <person name="Coutinho P.M."/>
            <person name="Cullen D."/>
            <person name="de Vries R.P."/>
            <person name="Gathman A."/>
            <person name="Goodell B."/>
            <person name="Henrissat B."/>
            <person name="Ihrmark K."/>
            <person name="Kauserud H."/>
            <person name="Kohler A."/>
            <person name="LaButti K."/>
            <person name="Lapidus A."/>
            <person name="Lavin J.L."/>
            <person name="Lee Y.-H."/>
            <person name="Lindquist E."/>
            <person name="Lilly W."/>
            <person name="Lucas S."/>
            <person name="Morin E."/>
            <person name="Murat C."/>
            <person name="Oguiza J.A."/>
            <person name="Park J."/>
            <person name="Pisabarro A.G."/>
            <person name="Riley R."/>
            <person name="Rosling A."/>
            <person name="Salamov A."/>
            <person name="Schmidt O."/>
            <person name="Schmutz J."/>
            <person name="Skrede I."/>
            <person name="Stenlid J."/>
            <person name="Wiebenga A."/>
            <person name="Xie X."/>
            <person name="Kuees U."/>
            <person name="Hibbett D.S."/>
            <person name="Hoffmeister D."/>
            <person name="Hoegberg N."/>
            <person name="Martin F."/>
            <person name="Grigoriev I.V."/>
            <person name="Watkinson S.C."/>
        </authorList>
    </citation>
    <scope>NUCLEOTIDE SEQUENCE [LARGE SCALE GENOMIC DNA]</scope>
    <source>
        <strain evidence="2">S7.9</strain>
    </source>
</reference>